<feature type="compositionally biased region" description="Low complexity" evidence="1">
    <location>
        <begin position="1"/>
        <end position="16"/>
    </location>
</feature>
<dbReference type="RefSeq" id="WP_222970077.1">
    <property type="nucleotide sequence ID" value="NZ_JAINZZ010000114.1"/>
</dbReference>
<accession>A0ABS7QIX7</accession>
<protein>
    <submittedName>
        <fullName evidence="2">Uncharacterized protein</fullName>
    </submittedName>
</protein>
<proteinExistence type="predicted"/>
<name>A0ABS7QIX7_9ACTN</name>
<evidence type="ECO:0000256" key="1">
    <source>
        <dbReference type="SAM" id="MobiDB-lite"/>
    </source>
</evidence>
<dbReference type="Proteomes" id="UP000778578">
    <property type="component" value="Unassembled WGS sequence"/>
</dbReference>
<keyword evidence="3" id="KW-1185">Reference proteome</keyword>
<reference evidence="2 3" key="1">
    <citation type="submission" date="2021-08" db="EMBL/GenBank/DDBJ databases">
        <title>WGS of actinomycetes from Thailand.</title>
        <authorList>
            <person name="Thawai C."/>
        </authorList>
    </citation>
    <scope>NUCLEOTIDE SEQUENCE [LARGE SCALE GENOMIC DNA]</scope>
    <source>
        <strain evidence="2 3">PLK6-54</strain>
    </source>
</reference>
<sequence length="65" mass="6612">MNTPASPAPLTATAWPSRTPASPAPLSPVPLSPVPLSPVPLAFRTSLLTLRDSWSRLPVVGGGVG</sequence>
<evidence type="ECO:0000313" key="2">
    <source>
        <dbReference type="EMBL" id="MBY8883138.1"/>
    </source>
</evidence>
<dbReference type="EMBL" id="JAINZZ010000114">
    <property type="protein sequence ID" value="MBY8883138.1"/>
    <property type="molecule type" value="Genomic_DNA"/>
</dbReference>
<feature type="region of interest" description="Disordered" evidence="1">
    <location>
        <begin position="1"/>
        <end position="30"/>
    </location>
</feature>
<comment type="caution">
    <text evidence="2">The sequence shown here is derived from an EMBL/GenBank/DDBJ whole genome shotgun (WGS) entry which is preliminary data.</text>
</comment>
<organism evidence="2 3">
    <name type="scientific">Actinacidiphila acidipaludis</name>
    <dbReference type="NCBI Taxonomy" id="2873382"/>
    <lineage>
        <taxon>Bacteria</taxon>
        <taxon>Bacillati</taxon>
        <taxon>Actinomycetota</taxon>
        <taxon>Actinomycetes</taxon>
        <taxon>Kitasatosporales</taxon>
        <taxon>Streptomycetaceae</taxon>
        <taxon>Actinacidiphila</taxon>
    </lineage>
</organism>
<evidence type="ECO:0000313" key="3">
    <source>
        <dbReference type="Proteomes" id="UP000778578"/>
    </source>
</evidence>
<gene>
    <name evidence="2" type="ORF">K7862_36710</name>
</gene>